<evidence type="ECO:0000256" key="5">
    <source>
        <dbReference type="ARBA" id="ARBA00022679"/>
    </source>
</evidence>
<dbReference type="EC" id="2.5.1.47" evidence="3"/>
<dbReference type="InterPro" id="IPR050214">
    <property type="entry name" value="Cys_Synth/Cystath_Beta-Synth"/>
</dbReference>
<proteinExistence type="inferred from homology"/>
<gene>
    <name evidence="10" type="ORF">AVDCRST_MAG88-1736</name>
</gene>
<comment type="similarity">
    <text evidence="2">Belongs to the cysteine synthase/cystathionine beta-synthase family.</text>
</comment>
<dbReference type="PROSITE" id="PS00901">
    <property type="entry name" value="CYS_SYNTHASE"/>
    <property type="match status" value="1"/>
</dbReference>
<evidence type="ECO:0000259" key="9">
    <source>
        <dbReference type="Pfam" id="PF00291"/>
    </source>
</evidence>
<comment type="cofactor">
    <cofactor evidence="1">
        <name>pyridoxal 5'-phosphate</name>
        <dbReference type="ChEBI" id="CHEBI:597326"/>
    </cofactor>
</comment>
<dbReference type="EMBL" id="CADCWM010000494">
    <property type="protein sequence ID" value="CAA9563947.1"/>
    <property type="molecule type" value="Genomic_DNA"/>
</dbReference>
<dbReference type="InterPro" id="IPR001216">
    <property type="entry name" value="P-phosphate_BS"/>
</dbReference>
<dbReference type="InterPro" id="IPR036052">
    <property type="entry name" value="TrpB-like_PALP_sf"/>
</dbReference>
<dbReference type="CDD" id="cd01561">
    <property type="entry name" value="CBS_like"/>
    <property type="match status" value="1"/>
</dbReference>
<dbReference type="GO" id="GO:0004124">
    <property type="term" value="F:cysteine synthase activity"/>
    <property type="evidence" value="ECO:0007669"/>
    <property type="project" value="UniProtKB-EC"/>
</dbReference>
<dbReference type="Pfam" id="PF00291">
    <property type="entry name" value="PALP"/>
    <property type="match status" value="1"/>
</dbReference>
<accession>A0A6J4UZT9</accession>
<dbReference type="AlphaFoldDB" id="A0A6J4UZT9"/>
<evidence type="ECO:0000256" key="3">
    <source>
        <dbReference type="ARBA" id="ARBA00012681"/>
    </source>
</evidence>
<evidence type="ECO:0000256" key="4">
    <source>
        <dbReference type="ARBA" id="ARBA00022605"/>
    </source>
</evidence>
<organism evidence="10">
    <name type="scientific">uncultured Thermomicrobiales bacterium</name>
    <dbReference type="NCBI Taxonomy" id="1645740"/>
    <lineage>
        <taxon>Bacteria</taxon>
        <taxon>Pseudomonadati</taxon>
        <taxon>Thermomicrobiota</taxon>
        <taxon>Thermomicrobia</taxon>
        <taxon>Thermomicrobiales</taxon>
        <taxon>environmental samples</taxon>
    </lineage>
</organism>
<reference evidence="10" key="1">
    <citation type="submission" date="2020-02" db="EMBL/GenBank/DDBJ databases">
        <authorList>
            <person name="Meier V. D."/>
        </authorList>
    </citation>
    <scope>NUCLEOTIDE SEQUENCE</scope>
    <source>
        <strain evidence="10">AVDCRST_MAG88</strain>
    </source>
</reference>
<name>A0A6J4UZT9_9BACT</name>
<sequence length="320" mass="33595">MSAGFAGPQLAVNQRVIELIGGTPVVELRSIVPPGHARVLVKLESHNPTGSMKDRAALAMVQRAADDGRLPPGGTVVECTSGSTGTSLAMVAVALGYRCLLVTSDAFSDEKLAHMRALGAELALIGSDDKQITESLVKALIETSRQLSEQPGHYWADQFHNPDGMAGYHALGEELARQVGGRLDAFVHSVGTAQSLHGTTEALRRHQPDVRVVAVEPAESPVYSAGRSGAHKIEGIGMGFVVPLWRPELVDEVLTVSTDEAKAMARQLAREEGLFGGASSGANVAAALRVAARLGPDATVATLLVDSGIKYLSTDVYHPA</sequence>
<comment type="catalytic activity">
    <reaction evidence="8">
        <text>O-acetyl-L-serine + hydrogen sulfide = L-cysteine + acetate</text>
        <dbReference type="Rhea" id="RHEA:14829"/>
        <dbReference type="ChEBI" id="CHEBI:29919"/>
        <dbReference type="ChEBI" id="CHEBI:30089"/>
        <dbReference type="ChEBI" id="CHEBI:35235"/>
        <dbReference type="ChEBI" id="CHEBI:58340"/>
        <dbReference type="EC" id="2.5.1.47"/>
    </reaction>
</comment>
<dbReference type="GO" id="GO:0006535">
    <property type="term" value="P:cysteine biosynthetic process from serine"/>
    <property type="evidence" value="ECO:0007669"/>
    <property type="project" value="InterPro"/>
</dbReference>
<evidence type="ECO:0000256" key="6">
    <source>
        <dbReference type="ARBA" id="ARBA00022898"/>
    </source>
</evidence>
<dbReference type="PANTHER" id="PTHR10314">
    <property type="entry name" value="CYSTATHIONINE BETA-SYNTHASE"/>
    <property type="match status" value="1"/>
</dbReference>
<keyword evidence="4" id="KW-0028">Amino-acid biosynthesis</keyword>
<keyword evidence="6" id="KW-0663">Pyridoxal phosphate</keyword>
<dbReference type="SUPFAM" id="SSF53686">
    <property type="entry name" value="Tryptophan synthase beta subunit-like PLP-dependent enzymes"/>
    <property type="match status" value="1"/>
</dbReference>
<keyword evidence="5 10" id="KW-0808">Transferase</keyword>
<evidence type="ECO:0000256" key="2">
    <source>
        <dbReference type="ARBA" id="ARBA00007103"/>
    </source>
</evidence>
<evidence type="ECO:0000256" key="1">
    <source>
        <dbReference type="ARBA" id="ARBA00001933"/>
    </source>
</evidence>
<dbReference type="FunFam" id="3.40.50.1100:FF:000006">
    <property type="entry name" value="Cysteine synthase"/>
    <property type="match status" value="1"/>
</dbReference>
<dbReference type="Gene3D" id="3.40.50.1100">
    <property type="match status" value="2"/>
</dbReference>
<feature type="domain" description="Tryptophan synthase beta chain-like PALP" evidence="9">
    <location>
        <begin position="18"/>
        <end position="304"/>
    </location>
</feature>
<dbReference type="FunFam" id="3.40.50.1100:FF:000003">
    <property type="entry name" value="Cystathionine beta-synthase"/>
    <property type="match status" value="1"/>
</dbReference>
<evidence type="ECO:0000313" key="10">
    <source>
        <dbReference type="EMBL" id="CAA9563947.1"/>
    </source>
</evidence>
<dbReference type="InterPro" id="IPR001926">
    <property type="entry name" value="TrpB-like_PALP"/>
</dbReference>
<evidence type="ECO:0000256" key="7">
    <source>
        <dbReference type="ARBA" id="ARBA00023192"/>
    </source>
</evidence>
<evidence type="ECO:0000256" key="8">
    <source>
        <dbReference type="ARBA" id="ARBA00047931"/>
    </source>
</evidence>
<protein>
    <recommendedName>
        <fullName evidence="3">cysteine synthase</fullName>
        <ecNumber evidence="3">2.5.1.47</ecNumber>
    </recommendedName>
</protein>
<keyword evidence="7" id="KW-0198">Cysteine biosynthesis</keyword>